<organism evidence="10 11">
    <name type="scientific">Trypanosoma cruzi</name>
    <dbReference type="NCBI Taxonomy" id="5693"/>
    <lineage>
        <taxon>Eukaryota</taxon>
        <taxon>Discoba</taxon>
        <taxon>Euglenozoa</taxon>
        <taxon>Kinetoplastea</taxon>
        <taxon>Metakinetoplastina</taxon>
        <taxon>Trypanosomatida</taxon>
        <taxon>Trypanosomatidae</taxon>
        <taxon>Trypanosoma</taxon>
        <taxon>Schizotrypanum</taxon>
    </lineage>
</organism>
<dbReference type="VEuPathDB" id="TriTrypDB:ECC02_008603"/>
<dbReference type="VEuPathDB" id="TriTrypDB:TCDM_02249"/>
<dbReference type="VEuPathDB" id="TriTrypDB:TCSYLVIO_008195"/>
<dbReference type="Proteomes" id="UP000246121">
    <property type="component" value="Unassembled WGS sequence"/>
</dbReference>
<reference evidence="10 11" key="1">
    <citation type="journal article" date="2018" name="Microb. Genom.">
        <title>Expanding an expanded genome: long-read sequencing of Trypanosoma cruzi.</title>
        <authorList>
            <person name="Berna L."/>
            <person name="Rodriguez M."/>
            <person name="Chiribao M.L."/>
            <person name="Parodi-Talice A."/>
            <person name="Pita S."/>
            <person name="Rijo G."/>
            <person name="Alvarez-Valin F."/>
            <person name="Robello C."/>
        </authorList>
    </citation>
    <scope>NUCLEOTIDE SEQUENCE [LARGE SCALE GENOMIC DNA]</scope>
    <source>
        <strain evidence="10 11">Dm28c</strain>
    </source>
</reference>
<evidence type="ECO:0000313" key="11">
    <source>
        <dbReference type="Proteomes" id="UP000246121"/>
    </source>
</evidence>
<dbReference type="VEuPathDB" id="TriTrypDB:TcCLB.510719.290"/>
<accession>A0A2V2V8U3</accession>
<sequence>MESKLRVWESLRNDARQADSVIERQLNVLEGISRLGGNSGVYESRATADGAASSVARIEVAQREFDRKRSDVEMALQQFESLLETMAETARALPPESIAHSHTERFLQLAAEKRRAVTRLTADFKRHREWAELLPSVTHDLEAHREGEGVRFLMEEQDSLRHTQRRLNNILSQAESSRDQLRGQRDAFARIEDRLVQIALRVPVLKRVLGRISSKRRRDALVLGVVIGICMLLMIFFW</sequence>
<dbReference type="GO" id="GO:0005801">
    <property type="term" value="C:cis-Golgi network"/>
    <property type="evidence" value="ECO:0007669"/>
    <property type="project" value="InterPro"/>
</dbReference>
<dbReference type="VEuPathDB" id="TriTrypDB:TcCLB.506275.50"/>
<keyword evidence="3" id="KW-0813">Transport</keyword>
<protein>
    <submittedName>
        <fullName evidence="10">Putative Golgi SNAP receptor complex member 1</fullName>
    </submittedName>
</protein>
<comment type="subcellular location">
    <subcellularLocation>
        <location evidence="1">Golgi apparatus membrane</location>
        <topology evidence="1">Single-pass type IV membrane protein</topology>
    </subcellularLocation>
</comment>
<dbReference type="GO" id="GO:0031201">
    <property type="term" value="C:SNARE complex"/>
    <property type="evidence" value="ECO:0007669"/>
    <property type="project" value="TreeGrafter"/>
</dbReference>
<dbReference type="Pfam" id="PF12352">
    <property type="entry name" value="V-SNARE_C"/>
    <property type="match status" value="1"/>
</dbReference>
<keyword evidence="8 9" id="KW-0472">Membrane</keyword>
<dbReference type="InterPro" id="IPR023601">
    <property type="entry name" value="Golgi_SNAP_su1"/>
</dbReference>
<dbReference type="VEuPathDB" id="TriTrypDB:BCY84_11775"/>
<dbReference type="GO" id="GO:0000139">
    <property type="term" value="C:Golgi membrane"/>
    <property type="evidence" value="ECO:0007669"/>
    <property type="project" value="UniProtKB-SubCell"/>
</dbReference>
<name>A0A2V2V8U3_TRYCR</name>
<dbReference type="VEuPathDB" id="TriTrypDB:TcCL_NonESM01748"/>
<dbReference type="GO" id="GO:0005484">
    <property type="term" value="F:SNAP receptor activity"/>
    <property type="evidence" value="ECO:0007669"/>
    <property type="project" value="TreeGrafter"/>
</dbReference>
<dbReference type="EMBL" id="PRFA01000040">
    <property type="protein sequence ID" value="PWU92012.1"/>
    <property type="molecule type" value="Genomic_DNA"/>
</dbReference>
<comment type="caution">
    <text evidence="10">The sequence shown here is derived from an EMBL/GenBank/DDBJ whole genome shotgun (WGS) entry which is preliminary data.</text>
</comment>
<dbReference type="GO" id="GO:0006906">
    <property type="term" value="P:vesicle fusion"/>
    <property type="evidence" value="ECO:0007669"/>
    <property type="project" value="TreeGrafter"/>
</dbReference>
<dbReference type="PANTHER" id="PTHR21094">
    <property type="entry name" value="GOS-28 SNARE- RELATED"/>
    <property type="match status" value="1"/>
</dbReference>
<evidence type="ECO:0000256" key="3">
    <source>
        <dbReference type="ARBA" id="ARBA00022448"/>
    </source>
</evidence>
<evidence type="ECO:0000256" key="4">
    <source>
        <dbReference type="ARBA" id="ARBA00022692"/>
    </source>
</evidence>
<keyword evidence="6 9" id="KW-1133">Transmembrane helix</keyword>
<dbReference type="PANTHER" id="PTHR21094:SF2">
    <property type="entry name" value="GOLGI SNAP RECEPTOR COMPLEX MEMBER 1"/>
    <property type="match status" value="1"/>
</dbReference>
<dbReference type="GO" id="GO:0015031">
    <property type="term" value="P:protein transport"/>
    <property type="evidence" value="ECO:0007669"/>
    <property type="project" value="UniProtKB-KW"/>
</dbReference>
<evidence type="ECO:0000256" key="9">
    <source>
        <dbReference type="SAM" id="Phobius"/>
    </source>
</evidence>
<evidence type="ECO:0000256" key="2">
    <source>
        <dbReference type="ARBA" id="ARBA00008473"/>
    </source>
</evidence>
<keyword evidence="7" id="KW-0333">Golgi apparatus</keyword>
<evidence type="ECO:0000256" key="7">
    <source>
        <dbReference type="ARBA" id="ARBA00023034"/>
    </source>
</evidence>
<evidence type="ECO:0000313" key="10">
    <source>
        <dbReference type="EMBL" id="PWU92012.1"/>
    </source>
</evidence>
<dbReference type="AlphaFoldDB" id="A0A2V2V8U3"/>
<dbReference type="OrthoDB" id="422156at2759"/>
<keyword evidence="5" id="KW-0653">Protein transport</keyword>
<dbReference type="GO" id="GO:0048219">
    <property type="term" value="P:inter-Golgi cisterna vesicle-mediated transport"/>
    <property type="evidence" value="ECO:0007669"/>
    <property type="project" value="TreeGrafter"/>
</dbReference>
<dbReference type="GO" id="GO:0005797">
    <property type="term" value="C:Golgi medial cisterna"/>
    <property type="evidence" value="ECO:0007669"/>
    <property type="project" value="TreeGrafter"/>
</dbReference>
<keyword evidence="10" id="KW-0675">Receptor</keyword>
<dbReference type="VEuPathDB" id="TriTrypDB:C4B63_40g49"/>
<dbReference type="VEuPathDB" id="TriTrypDB:Tc_MARK_7136"/>
<dbReference type="VEuPathDB" id="TriTrypDB:TcBrA4_0025380"/>
<comment type="similarity">
    <text evidence="2">Belongs to the GOSR1 family.</text>
</comment>
<proteinExistence type="inferred from homology"/>
<keyword evidence="4 9" id="KW-0812">Transmembrane</keyword>
<feature type="transmembrane region" description="Helical" evidence="9">
    <location>
        <begin position="220"/>
        <end position="237"/>
    </location>
</feature>
<dbReference type="VEuPathDB" id="TriTrypDB:TcG_03198"/>
<evidence type="ECO:0000256" key="5">
    <source>
        <dbReference type="ARBA" id="ARBA00022927"/>
    </source>
</evidence>
<evidence type="ECO:0000256" key="8">
    <source>
        <dbReference type="ARBA" id="ARBA00023136"/>
    </source>
</evidence>
<evidence type="ECO:0000256" key="1">
    <source>
        <dbReference type="ARBA" id="ARBA00004409"/>
    </source>
</evidence>
<dbReference type="GO" id="GO:0006888">
    <property type="term" value="P:endoplasmic reticulum to Golgi vesicle-mediated transport"/>
    <property type="evidence" value="ECO:0007669"/>
    <property type="project" value="InterPro"/>
</dbReference>
<dbReference type="VEuPathDB" id="TriTrypDB:C3747_315g14"/>
<evidence type="ECO:0000256" key="6">
    <source>
        <dbReference type="ARBA" id="ARBA00022989"/>
    </source>
</evidence>
<gene>
    <name evidence="10" type="ORF">C4B63_40g49</name>
</gene>